<keyword evidence="2" id="KW-1185">Reference proteome</keyword>
<accession>A0A392U3V0</accession>
<evidence type="ECO:0000313" key="1">
    <source>
        <dbReference type="EMBL" id="MCI68121.1"/>
    </source>
</evidence>
<name>A0A392U3V0_9FABA</name>
<dbReference type="EMBL" id="LXQA010730917">
    <property type="protein sequence ID" value="MCI68121.1"/>
    <property type="molecule type" value="Genomic_DNA"/>
</dbReference>
<evidence type="ECO:0000313" key="2">
    <source>
        <dbReference type="Proteomes" id="UP000265520"/>
    </source>
</evidence>
<sequence>MNVKIAFLHGEIEETMYMEQLEGFVDDK</sequence>
<reference evidence="1 2" key="1">
    <citation type="journal article" date="2018" name="Front. Plant Sci.">
        <title>Red Clover (Trifolium pratense) and Zigzag Clover (T. medium) - A Picture of Genomic Similarities and Differences.</title>
        <authorList>
            <person name="Dluhosova J."/>
            <person name="Istvanek J."/>
            <person name="Nedelnik J."/>
            <person name="Repkova J."/>
        </authorList>
    </citation>
    <scope>NUCLEOTIDE SEQUENCE [LARGE SCALE GENOMIC DNA]</scope>
    <source>
        <strain evidence="2">cv. 10/8</strain>
        <tissue evidence="1">Leaf</tissue>
    </source>
</reference>
<proteinExistence type="predicted"/>
<organism evidence="1 2">
    <name type="scientific">Trifolium medium</name>
    <dbReference type="NCBI Taxonomy" id="97028"/>
    <lineage>
        <taxon>Eukaryota</taxon>
        <taxon>Viridiplantae</taxon>
        <taxon>Streptophyta</taxon>
        <taxon>Embryophyta</taxon>
        <taxon>Tracheophyta</taxon>
        <taxon>Spermatophyta</taxon>
        <taxon>Magnoliopsida</taxon>
        <taxon>eudicotyledons</taxon>
        <taxon>Gunneridae</taxon>
        <taxon>Pentapetalae</taxon>
        <taxon>rosids</taxon>
        <taxon>fabids</taxon>
        <taxon>Fabales</taxon>
        <taxon>Fabaceae</taxon>
        <taxon>Papilionoideae</taxon>
        <taxon>50 kb inversion clade</taxon>
        <taxon>NPAAA clade</taxon>
        <taxon>Hologalegina</taxon>
        <taxon>IRL clade</taxon>
        <taxon>Trifolieae</taxon>
        <taxon>Trifolium</taxon>
    </lineage>
</organism>
<dbReference type="Proteomes" id="UP000265520">
    <property type="component" value="Unassembled WGS sequence"/>
</dbReference>
<protein>
    <submittedName>
        <fullName evidence="1">Uncharacterized protein</fullName>
    </submittedName>
</protein>
<comment type="caution">
    <text evidence="1">The sequence shown here is derived from an EMBL/GenBank/DDBJ whole genome shotgun (WGS) entry which is preliminary data.</text>
</comment>
<dbReference type="AlphaFoldDB" id="A0A392U3V0"/>
<feature type="non-terminal residue" evidence="1">
    <location>
        <position position="28"/>
    </location>
</feature>